<dbReference type="InterPro" id="IPR001173">
    <property type="entry name" value="Glyco_trans_2-like"/>
</dbReference>
<dbReference type="EMBL" id="CP083681">
    <property type="protein sequence ID" value="UYU72275.1"/>
    <property type="molecule type" value="Genomic_DNA"/>
</dbReference>
<dbReference type="RefSeq" id="WP_022471488.1">
    <property type="nucleotide sequence ID" value="NZ_AP022660.1"/>
</dbReference>
<evidence type="ECO:0000256" key="1">
    <source>
        <dbReference type="ARBA" id="ARBA00022676"/>
    </source>
</evidence>
<accession>A0A679HLN7</accession>
<dbReference type="Pfam" id="PF00535">
    <property type="entry name" value="Glycos_transf_2"/>
    <property type="match status" value="1"/>
</dbReference>
<dbReference type="SUPFAM" id="SSF53448">
    <property type="entry name" value="Nucleotide-diphospho-sugar transferases"/>
    <property type="match status" value="1"/>
</dbReference>
<evidence type="ECO:0000256" key="2">
    <source>
        <dbReference type="ARBA" id="ARBA00022679"/>
    </source>
</evidence>
<dbReference type="Proteomes" id="UP000436825">
    <property type="component" value="Unassembled WGS sequence"/>
</dbReference>
<dbReference type="GO" id="GO:0016758">
    <property type="term" value="F:hexosyltransferase activity"/>
    <property type="evidence" value="ECO:0007669"/>
    <property type="project" value="UniProtKB-ARBA"/>
</dbReference>
<protein>
    <submittedName>
        <fullName evidence="4">Glycosyl transferase</fullName>
    </submittedName>
    <submittedName>
        <fullName evidence="5 6">Glycosyltransferase</fullName>
    </submittedName>
</protein>
<evidence type="ECO:0000313" key="4">
    <source>
        <dbReference type="EMBL" id="BCA51127.1"/>
    </source>
</evidence>
<keyword evidence="1" id="KW-0328">Glycosyltransferase</keyword>
<dbReference type="EMBL" id="AP022660">
    <property type="protein sequence ID" value="BCA51127.1"/>
    <property type="molecule type" value="Genomic_DNA"/>
</dbReference>
<evidence type="ECO:0000259" key="3">
    <source>
        <dbReference type="Pfam" id="PF00535"/>
    </source>
</evidence>
<name>A0A679HLN7_BACT4</name>
<dbReference type="InterPro" id="IPR029044">
    <property type="entry name" value="Nucleotide-diphossugar_trans"/>
</dbReference>
<reference evidence="6" key="3">
    <citation type="submission" date="2021-06" db="EMBL/GenBank/DDBJ databases">
        <title>Interrogation of the integrated mobile genetic elements in gut-associated Bacteroides with a consensus prediction approach.</title>
        <authorList>
            <person name="Campbell D.E."/>
            <person name="Leigh J.R."/>
            <person name="Kim T."/>
            <person name="England W."/>
            <person name="Whitaker R.J."/>
            <person name="Degnan P.H."/>
        </authorList>
    </citation>
    <scope>NUCLEOTIDE SEQUENCE</scope>
    <source>
        <strain evidence="6">VPI-BTDOT2</strain>
    </source>
</reference>
<evidence type="ECO:0000313" key="6">
    <source>
        <dbReference type="EMBL" id="UYU72275.1"/>
    </source>
</evidence>
<evidence type="ECO:0000313" key="7">
    <source>
        <dbReference type="Proteomes" id="UP000436825"/>
    </source>
</evidence>
<dbReference type="PANTHER" id="PTHR22916:SF51">
    <property type="entry name" value="GLYCOSYLTRANSFERASE EPSH-RELATED"/>
    <property type="match status" value="1"/>
</dbReference>
<reference evidence="5 7" key="1">
    <citation type="journal article" date="2019" name="Nat. Med.">
        <title>A library of human gut bacterial isolates paired with longitudinal multiomics data enables mechanistic microbiome research.</title>
        <authorList>
            <person name="Poyet M."/>
            <person name="Groussin M."/>
            <person name="Gibbons S.M."/>
            <person name="Avila-Pacheco J."/>
            <person name="Jiang X."/>
            <person name="Kearney S.M."/>
            <person name="Perrotta A.R."/>
            <person name="Berdy B."/>
            <person name="Zhao S."/>
            <person name="Lieberman T.D."/>
            <person name="Swanson P.K."/>
            <person name="Smith M."/>
            <person name="Roesemann S."/>
            <person name="Alexander J.E."/>
            <person name="Rich S.A."/>
            <person name="Livny J."/>
            <person name="Vlamakis H."/>
            <person name="Clish C."/>
            <person name="Bullock K."/>
            <person name="Deik A."/>
            <person name="Scott J."/>
            <person name="Pierce K.A."/>
            <person name="Xavier R.J."/>
            <person name="Alm E.J."/>
        </authorList>
    </citation>
    <scope>NUCLEOTIDE SEQUENCE [LARGE SCALE GENOMIC DNA]</scope>
    <source>
        <strain evidence="5 7">BIOML-A160</strain>
    </source>
</reference>
<feature type="domain" description="Glycosyltransferase 2-like" evidence="3">
    <location>
        <begin position="7"/>
        <end position="167"/>
    </location>
</feature>
<sequence length="328" mass="37641">MNMPLVSLLVPIYGVEKFIEKCAVSLFEQTYSNIEYVFVDDCTPDNSISVLRDIIAEYPGRKSKVRILHHEYNRGLAAARNTAIENAVGEYVMHVDSDDYLDIYAVEKSVNLIRKENADALMFGMKHVFANKKVNQCVKIPIDVKEYVKQLIQRECAVCVCGGIYRRSLYFENGVRAIEGVNMGEDYATKPRLIYYAKKVVYINEPLYNYVHYNNGAYTASFADKSIRDQKASIDILVDFFNNVPDKEEFVLSLKKAALQIKAELLISWGLYGGNKKAWNDIIELYQGYGLELVSMKYRIILILAQWHLPRVVRVYSRIGVGIKTFFK</sequence>
<proteinExistence type="predicted"/>
<gene>
    <name evidence="4" type="ORF">BatF92_30690</name>
    <name evidence="5" type="ORF">GAN75_26830</name>
    <name evidence="6" type="ORF">KQP59_03970</name>
</gene>
<evidence type="ECO:0000313" key="8">
    <source>
        <dbReference type="Proteomes" id="UP000500882"/>
    </source>
</evidence>
<organism evidence="4 8">
    <name type="scientific">Bacteroides thetaiotaomicron</name>
    <dbReference type="NCBI Taxonomy" id="818"/>
    <lineage>
        <taxon>Bacteria</taxon>
        <taxon>Pseudomonadati</taxon>
        <taxon>Bacteroidota</taxon>
        <taxon>Bacteroidia</taxon>
        <taxon>Bacteroidales</taxon>
        <taxon>Bacteroidaceae</taxon>
        <taxon>Bacteroides</taxon>
    </lineage>
</organism>
<dbReference type="CDD" id="cd00761">
    <property type="entry name" value="Glyco_tranf_GTA_type"/>
    <property type="match status" value="1"/>
</dbReference>
<evidence type="ECO:0000313" key="5">
    <source>
        <dbReference type="EMBL" id="KAB4449969.1"/>
    </source>
</evidence>
<dbReference type="PANTHER" id="PTHR22916">
    <property type="entry name" value="GLYCOSYLTRANSFERASE"/>
    <property type="match status" value="1"/>
</dbReference>
<keyword evidence="2 4" id="KW-0808">Transferase</keyword>
<reference evidence="4 8" key="2">
    <citation type="submission" date="2020-02" db="EMBL/GenBank/DDBJ databases">
        <title>Whole-genome sequencing and comparative analysis of the genomes of Bacteroides thetaiotaomicron and Escherichia coli isolated from a healthy resident in Vietnam.</title>
        <authorList>
            <person name="Mohsin M."/>
            <person name="Tanaka K."/>
            <person name="Kawahara R."/>
            <person name="Kondo S."/>
            <person name="Noguchi H."/>
            <person name="Motooka D."/>
            <person name="Nakamura S."/>
            <person name="Khong D.T."/>
            <person name="Nguyen T.N."/>
            <person name="Tran H.T."/>
            <person name="Yamamoto Y."/>
        </authorList>
    </citation>
    <scope>NUCLEOTIDE SEQUENCE [LARGE SCALE GENOMIC DNA]</scope>
    <source>
        <strain evidence="4 8">F9-2</strain>
    </source>
</reference>
<dbReference type="AlphaFoldDB" id="A0A679HLN7"/>
<dbReference type="Proteomes" id="UP000500882">
    <property type="component" value="Chromosome"/>
</dbReference>
<dbReference type="Gene3D" id="3.90.550.10">
    <property type="entry name" value="Spore Coat Polysaccharide Biosynthesis Protein SpsA, Chain A"/>
    <property type="match status" value="1"/>
</dbReference>
<dbReference type="EMBL" id="WCRW01000037">
    <property type="protein sequence ID" value="KAB4449969.1"/>
    <property type="molecule type" value="Genomic_DNA"/>
</dbReference>
<dbReference type="Proteomes" id="UP001156216">
    <property type="component" value="Chromosome"/>
</dbReference>